<accession>A0A5K1HXP6</accession>
<dbReference type="Pfam" id="PF07796">
    <property type="entry name" value="DUF1638"/>
    <property type="match status" value="1"/>
</dbReference>
<dbReference type="RefSeq" id="WP_151441820.1">
    <property type="nucleotide sequence ID" value="NZ_CABVOU010000014.1"/>
</dbReference>
<evidence type="ECO:0000313" key="3">
    <source>
        <dbReference type="Proteomes" id="UP000326725"/>
    </source>
</evidence>
<protein>
    <recommendedName>
        <fullName evidence="1">DUF1638 domain-containing protein</fullName>
    </recommendedName>
</protein>
<sequence length="208" mass="23249">MLPVLIIACGALSREIKVLIRANDWRNVRLECLPANLHNRPERIPAAVAEKLEMASQGQRILVAYGDCGTGGQLDAMLGAYGVERLPGAHCYDTYAGESVMAALSEHEPGTFYLTDFLVRHFDRLVIQELGIARHPELVGTYFGQYRRLVYLSQRRDPFLEAQARRAADRLGLAYESHYTGYGSLETSLVRLIEPADTANTEETTWAH</sequence>
<dbReference type="EMBL" id="CABVOU010000014">
    <property type="protein sequence ID" value="VVZ94045.1"/>
    <property type="molecule type" value="Genomic_DNA"/>
</dbReference>
<keyword evidence="3" id="KW-1185">Reference proteome</keyword>
<name>A0A5K1HXP6_9GAMM</name>
<dbReference type="Proteomes" id="UP000326725">
    <property type="component" value="Unassembled WGS sequence"/>
</dbReference>
<organism evidence="2 3">
    <name type="scientific">Halomonas lysinitropha</name>
    <dbReference type="NCBI Taxonomy" id="2607506"/>
    <lineage>
        <taxon>Bacteria</taxon>
        <taxon>Pseudomonadati</taxon>
        <taxon>Pseudomonadota</taxon>
        <taxon>Gammaproteobacteria</taxon>
        <taxon>Oceanospirillales</taxon>
        <taxon>Halomonadaceae</taxon>
        <taxon>Halomonas</taxon>
    </lineage>
</organism>
<feature type="domain" description="DUF1638" evidence="1">
    <location>
        <begin position="32"/>
        <end position="188"/>
    </location>
</feature>
<dbReference type="InterPro" id="IPR012437">
    <property type="entry name" value="DUF1638"/>
</dbReference>
<reference evidence="2 3" key="1">
    <citation type="submission" date="2019-09" db="EMBL/GenBank/DDBJ databases">
        <authorList>
            <person name="Criscuolo A."/>
        </authorList>
    </citation>
    <scope>NUCLEOTIDE SEQUENCE [LARGE SCALE GENOMIC DNA]</scope>
    <source>
        <strain evidence="3">3(2)</strain>
    </source>
</reference>
<evidence type="ECO:0000313" key="2">
    <source>
        <dbReference type="EMBL" id="VVZ94045.1"/>
    </source>
</evidence>
<dbReference type="AlphaFoldDB" id="A0A5K1HXP6"/>
<evidence type="ECO:0000259" key="1">
    <source>
        <dbReference type="Pfam" id="PF07796"/>
    </source>
</evidence>
<proteinExistence type="predicted"/>
<gene>
    <name evidence="2" type="ORF">HALO32_00094</name>
</gene>